<reference evidence="2 3" key="1">
    <citation type="journal article" date="2020" name="Nature">
        <title>Six reference-quality genomes reveal evolution of bat adaptations.</title>
        <authorList>
            <person name="Jebb D."/>
            <person name="Huang Z."/>
            <person name="Pippel M."/>
            <person name="Hughes G.M."/>
            <person name="Lavrichenko K."/>
            <person name="Devanna P."/>
            <person name="Winkler S."/>
            <person name="Jermiin L.S."/>
            <person name="Skirmuntt E.C."/>
            <person name="Katzourakis A."/>
            <person name="Burkitt-Gray L."/>
            <person name="Ray D.A."/>
            <person name="Sullivan K.A.M."/>
            <person name="Roscito J.G."/>
            <person name="Kirilenko B.M."/>
            <person name="Davalos L.M."/>
            <person name="Corthals A.P."/>
            <person name="Power M.L."/>
            <person name="Jones G."/>
            <person name="Ransome R.D."/>
            <person name="Dechmann D.K.N."/>
            <person name="Locatelli A.G."/>
            <person name="Puechmaille S.J."/>
            <person name="Fedrigo O."/>
            <person name="Jarvis E.D."/>
            <person name="Hiller M."/>
            <person name="Vernes S.C."/>
            <person name="Myers E.W."/>
            <person name="Teeling E.C."/>
        </authorList>
    </citation>
    <scope>NUCLEOTIDE SEQUENCE [LARGE SCALE GENOMIC DNA]</scope>
    <source>
        <strain evidence="2">MMyoMyo1</strain>
        <tissue evidence="2">Flight muscle</tissue>
    </source>
</reference>
<proteinExistence type="predicted"/>
<name>A0A7J7TTR7_MYOMY</name>
<dbReference type="EMBL" id="JABWUV010000015">
    <property type="protein sequence ID" value="KAF6303996.1"/>
    <property type="molecule type" value="Genomic_DNA"/>
</dbReference>
<feature type="region of interest" description="Disordered" evidence="1">
    <location>
        <begin position="41"/>
        <end position="77"/>
    </location>
</feature>
<dbReference type="AlphaFoldDB" id="A0A7J7TTR7"/>
<keyword evidence="3" id="KW-1185">Reference proteome</keyword>
<evidence type="ECO:0000256" key="1">
    <source>
        <dbReference type="SAM" id="MobiDB-lite"/>
    </source>
</evidence>
<protein>
    <submittedName>
        <fullName evidence="2">Uncharacterized protein</fullName>
    </submittedName>
</protein>
<evidence type="ECO:0000313" key="2">
    <source>
        <dbReference type="EMBL" id="KAF6303996.1"/>
    </source>
</evidence>
<comment type="caution">
    <text evidence="2">The sequence shown here is derived from an EMBL/GenBank/DDBJ whole genome shotgun (WGS) entry which is preliminary data.</text>
</comment>
<accession>A0A7J7TTR7</accession>
<organism evidence="2 3">
    <name type="scientific">Myotis myotis</name>
    <name type="common">Greater mouse-eared bat</name>
    <name type="synonym">Vespertilio myotis</name>
    <dbReference type="NCBI Taxonomy" id="51298"/>
    <lineage>
        <taxon>Eukaryota</taxon>
        <taxon>Metazoa</taxon>
        <taxon>Chordata</taxon>
        <taxon>Craniata</taxon>
        <taxon>Vertebrata</taxon>
        <taxon>Euteleostomi</taxon>
        <taxon>Mammalia</taxon>
        <taxon>Eutheria</taxon>
        <taxon>Laurasiatheria</taxon>
        <taxon>Chiroptera</taxon>
        <taxon>Yangochiroptera</taxon>
        <taxon>Vespertilionidae</taxon>
        <taxon>Myotis</taxon>
    </lineage>
</organism>
<dbReference type="Proteomes" id="UP000527355">
    <property type="component" value="Unassembled WGS sequence"/>
</dbReference>
<evidence type="ECO:0000313" key="3">
    <source>
        <dbReference type="Proteomes" id="UP000527355"/>
    </source>
</evidence>
<sequence>MAPGVEAPAPWPRPCVHPSLWTSRWSFVSFPRSGCVRCSPLPPPLRCRGPRSTGGDQRPSKATRSQGPSEPAAAAPATGKEIVAAMVPASPAPAPGCRLRLCPAPSSATAASRILQKKLAGGGRSLRLP</sequence>
<gene>
    <name evidence="2" type="ORF">mMyoMyo1_008975</name>
</gene>